<dbReference type="Pfam" id="PF02743">
    <property type="entry name" value="dCache_1"/>
    <property type="match status" value="1"/>
</dbReference>
<dbReference type="GO" id="GO:0006935">
    <property type="term" value="P:chemotaxis"/>
    <property type="evidence" value="ECO:0007669"/>
    <property type="project" value="UniProtKB-KW"/>
</dbReference>
<evidence type="ECO:0000256" key="7">
    <source>
        <dbReference type="ARBA" id="ARBA00023224"/>
    </source>
</evidence>
<dbReference type="Pfam" id="PF00015">
    <property type="entry name" value="MCPsignal"/>
    <property type="match status" value="1"/>
</dbReference>
<evidence type="ECO:0000313" key="13">
    <source>
        <dbReference type="EMBL" id="QTQ12239.1"/>
    </source>
</evidence>
<evidence type="ECO:0000313" key="14">
    <source>
        <dbReference type="Proteomes" id="UP000671995"/>
    </source>
</evidence>
<keyword evidence="6 10" id="KW-0472">Membrane</keyword>
<keyword evidence="4 10" id="KW-0812">Transmembrane</keyword>
<name>A0A975IDJ5_9SPIR</name>
<evidence type="ECO:0000256" key="4">
    <source>
        <dbReference type="ARBA" id="ARBA00022692"/>
    </source>
</evidence>
<evidence type="ECO:0000259" key="12">
    <source>
        <dbReference type="PROSITE" id="PS50885"/>
    </source>
</evidence>
<evidence type="ECO:0000256" key="6">
    <source>
        <dbReference type="ARBA" id="ARBA00023136"/>
    </source>
</evidence>
<gene>
    <name evidence="13" type="ORF">HRI96_08545</name>
</gene>
<accession>A0A975IDJ5</accession>
<feature type="transmembrane region" description="Helical" evidence="10">
    <location>
        <begin position="21"/>
        <end position="46"/>
    </location>
</feature>
<keyword evidence="3" id="KW-0145">Chemotaxis</keyword>
<organism evidence="13 14">
    <name type="scientific">Treponema parvum</name>
    <dbReference type="NCBI Taxonomy" id="138851"/>
    <lineage>
        <taxon>Bacteria</taxon>
        <taxon>Pseudomonadati</taxon>
        <taxon>Spirochaetota</taxon>
        <taxon>Spirochaetia</taxon>
        <taxon>Spirochaetales</taxon>
        <taxon>Treponemataceae</taxon>
        <taxon>Treponema</taxon>
    </lineage>
</organism>
<dbReference type="InterPro" id="IPR004089">
    <property type="entry name" value="MCPsignal_dom"/>
</dbReference>
<feature type="domain" description="Methyl-accepting transducer" evidence="11">
    <location>
        <begin position="398"/>
        <end position="648"/>
    </location>
</feature>
<evidence type="ECO:0000259" key="11">
    <source>
        <dbReference type="PROSITE" id="PS50111"/>
    </source>
</evidence>
<keyword evidence="5 10" id="KW-1133">Transmembrane helix</keyword>
<dbReference type="InterPro" id="IPR029151">
    <property type="entry name" value="Sensor-like_sf"/>
</dbReference>
<evidence type="ECO:0000256" key="9">
    <source>
        <dbReference type="PROSITE-ProRule" id="PRU00284"/>
    </source>
</evidence>
<dbReference type="InterPro" id="IPR003660">
    <property type="entry name" value="HAMP_dom"/>
</dbReference>
<dbReference type="SMART" id="SM00304">
    <property type="entry name" value="HAMP"/>
    <property type="match status" value="1"/>
</dbReference>
<dbReference type="GO" id="GO:0005886">
    <property type="term" value="C:plasma membrane"/>
    <property type="evidence" value="ECO:0007669"/>
    <property type="project" value="UniProtKB-SubCell"/>
</dbReference>
<evidence type="ECO:0000256" key="2">
    <source>
        <dbReference type="ARBA" id="ARBA00022475"/>
    </source>
</evidence>
<feature type="transmembrane region" description="Helical" evidence="10">
    <location>
        <begin position="301"/>
        <end position="326"/>
    </location>
</feature>
<dbReference type="Gene3D" id="1.10.287.950">
    <property type="entry name" value="Methyl-accepting chemotaxis protein"/>
    <property type="match status" value="2"/>
</dbReference>
<dbReference type="PANTHER" id="PTHR32089:SF112">
    <property type="entry name" value="LYSOZYME-LIKE PROTEIN-RELATED"/>
    <property type="match status" value="1"/>
</dbReference>
<dbReference type="PANTHER" id="PTHR32089">
    <property type="entry name" value="METHYL-ACCEPTING CHEMOTAXIS PROTEIN MCPB"/>
    <property type="match status" value="1"/>
</dbReference>
<dbReference type="SMART" id="SM00283">
    <property type="entry name" value="MA"/>
    <property type="match status" value="1"/>
</dbReference>
<dbReference type="CDD" id="cd12914">
    <property type="entry name" value="PDC1_DGC_like"/>
    <property type="match status" value="1"/>
</dbReference>
<sequence>MNTENKRETAGASAEKHKKRRIVSFLVALIGTVLLACNVLQALFVYRTVRDATGSSYEKSRAEIAAAYSESLMNLVEGYINEMSMYTESDAAYTGDIRAMVRWMTARASVRSHSFDFVLVCDPDGNFYTDLGQSGNISDRAYYKAIFKENKSFYIADPVLSRTTGKIVFHVARAVRVGGKNVAMFAGAVTLNLIEASLKDIDLGEHGSCWLMSSDGTIFYHQNKDFVMKRNFIADMSKGQGAALDVVKDIQSGNAGTNWISNPDEPGSAKDLLVYSPVEKTTWTFAFAFSDSQVYTVAGTILYQLILTSVITLILMLLILSVVLGVTLKPLQVVEKAIINIASGNADLTKRIEVKSDNEIGSVVKGFNMFTGRLHGIVRDIKQSKDILAEVGNDLQSSAQDTAAAIEQIQQNFGNVYKQIESQSASVEETAGAINEITANIGSLEKMIEVQSSGVSQASAAVEEMIGNIKSVDQVTQRMVAAFGNLLEQASKGADKQQNVNDRIDLIKQQSEMLGEANQAIANIASQTNLLAMNAAIEAAHAGDAGKGFSVVADEIRKLSETSTAQSRTIGEQLENIRDSINTVVVASAESSEAFSSVSGMIRETDELVRQIENAMTEQKEGSSQISDALHSMNDSTIEVKTASAEMSEGNKSILEEIQNLQNSTAAVMSEMNIGKSSTQKIAEAGDALQLISEKIENSISHIGNQIDQFTV</sequence>
<dbReference type="RefSeq" id="WP_210116954.1">
    <property type="nucleotide sequence ID" value="NZ_CP054257.1"/>
</dbReference>
<dbReference type="InterPro" id="IPR033479">
    <property type="entry name" value="dCache_1"/>
</dbReference>
<evidence type="ECO:0000256" key="8">
    <source>
        <dbReference type="ARBA" id="ARBA00029447"/>
    </source>
</evidence>
<dbReference type="PROSITE" id="PS50111">
    <property type="entry name" value="CHEMOTAXIS_TRANSDUC_2"/>
    <property type="match status" value="1"/>
</dbReference>
<dbReference type="SUPFAM" id="SSF103190">
    <property type="entry name" value="Sensory domain-like"/>
    <property type="match status" value="1"/>
</dbReference>
<feature type="domain" description="HAMP" evidence="12">
    <location>
        <begin position="325"/>
        <end position="379"/>
    </location>
</feature>
<keyword evidence="2" id="KW-1003">Cell membrane</keyword>
<comment type="subcellular location">
    <subcellularLocation>
        <location evidence="1">Cell membrane</location>
        <topology evidence="1">Multi-pass membrane protein</topology>
    </subcellularLocation>
</comment>
<dbReference type="Pfam" id="PF00672">
    <property type="entry name" value="HAMP"/>
    <property type="match status" value="1"/>
</dbReference>
<dbReference type="PROSITE" id="PS50885">
    <property type="entry name" value="HAMP"/>
    <property type="match status" value="1"/>
</dbReference>
<evidence type="ECO:0000256" key="1">
    <source>
        <dbReference type="ARBA" id="ARBA00004651"/>
    </source>
</evidence>
<dbReference type="SUPFAM" id="SSF58104">
    <property type="entry name" value="Methyl-accepting chemotaxis protein (MCP) signaling domain"/>
    <property type="match status" value="1"/>
</dbReference>
<keyword evidence="7 9" id="KW-0807">Transducer</keyword>
<evidence type="ECO:0000256" key="3">
    <source>
        <dbReference type="ARBA" id="ARBA00022500"/>
    </source>
</evidence>
<dbReference type="CDD" id="cd12912">
    <property type="entry name" value="PDC2_MCP_like"/>
    <property type="match status" value="1"/>
</dbReference>
<dbReference type="Gene3D" id="3.30.450.20">
    <property type="entry name" value="PAS domain"/>
    <property type="match status" value="1"/>
</dbReference>
<protein>
    <submittedName>
        <fullName evidence="13">Methyl-accepting chemotaxis protein</fullName>
    </submittedName>
</protein>
<dbReference type="Proteomes" id="UP000671995">
    <property type="component" value="Chromosome"/>
</dbReference>
<dbReference type="GO" id="GO:0007165">
    <property type="term" value="P:signal transduction"/>
    <property type="evidence" value="ECO:0007669"/>
    <property type="project" value="UniProtKB-KW"/>
</dbReference>
<evidence type="ECO:0000256" key="5">
    <source>
        <dbReference type="ARBA" id="ARBA00022989"/>
    </source>
</evidence>
<dbReference type="EMBL" id="CP054257">
    <property type="protein sequence ID" value="QTQ12239.1"/>
    <property type="molecule type" value="Genomic_DNA"/>
</dbReference>
<comment type="similarity">
    <text evidence="8">Belongs to the methyl-accepting chemotaxis (MCP) protein family.</text>
</comment>
<dbReference type="AlphaFoldDB" id="A0A975IDJ5"/>
<reference evidence="13" key="1">
    <citation type="submission" date="2020-05" db="EMBL/GenBank/DDBJ databases">
        <authorList>
            <person name="Zeng H."/>
            <person name="Chan Y.K."/>
            <person name="Watt R.M."/>
        </authorList>
    </citation>
    <scope>NUCLEOTIDE SEQUENCE</scope>
    <source>
        <strain evidence="13">ATCC 700773</strain>
    </source>
</reference>
<reference evidence="13" key="2">
    <citation type="journal article" date="2021" name="Microbiol. Resour. Announc.">
        <title>Complete Genome Sequences of Three Human Oral Treponema parvum Isolates.</title>
        <authorList>
            <person name="Zeng H."/>
            <person name="Watt R.M."/>
        </authorList>
    </citation>
    <scope>NUCLEOTIDE SEQUENCE</scope>
    <source>
        <strain evidence="13">ATCC 700773</strain>
    </source>
</reference>
<proteinExistence type="inferred from homology"/>
<dbReference type="CDD" id="cd06225">
    <property type="entry name" value="HAMP"/>
    <property type="match status" value="1"/>
</dbReference>
<evidence type="ECO:0000256" key="10">
    <source>
        <dbReference type="SAM" id="Phobius"/>
    </source>
</evidence>